<name>A0A0A9HKK4_ARUDO</name>
<organism evidence="1">
    <name type="scientific">Arundo donax</name>
    <name type="common">Giant reed</name>
    <name type="synonym">Donax arundinaceus</name>
    <dbReference type="NCBI Taxonomy" id="35708"/>
    <lineage>
        <taxon>Eukaryota</taxon>
        <taxon>Viridiplantae</taxon>
        <taxon>Streptophyta</taxon>
        <taxon>Embryophyta</taxon>
        <taxon>Tracheophyta</taxon>
        <taxon>Spermatophyta</taxon>
        <taxon>Magnoliopsida</taxon>
        <taxon>Liliopsida</taxon>
        <taxon>Poales</taxon>
        <taxon>Poaceae</taxon>
        <taxon>PACMAD clade</taxon>
        <taxon>Arundinoideae</taxon>
        <taxon>Arundineae</taxon>
        <taxon>Arundo</taxon>
    </lineage>
</organism>
<accession>A0A0A9HKK4</accession>
<evidence type="ECO:0000313" key="1">
    <source>
        <dbReference type="EMBL" id="JAE36374.1"/>
    </source>
</evidence>
<proteinExistence type="predicted"/>
<dbReference type="EMBL" id="GBRH01161522">
    <property type="protein sequence ID" value="JAE36374.1"/>
    <property type="molecule type" value="Transcribed_RNA"/>
</dbReference>
<sequence length="55" mass="6001">MCNCPEINAVATLNPVAVRGTRYGITANIYRASGPQTISEQHKLGLDRARDTCRP</sequence>
<protein>
    <submittedName>
        <fullName evidence="1">Uncharacterized protein</fullName>
    </submittedName>
</protein>
<dbReference type="AlphaFoldDB" id="A0A0A9HKK4"/>
<reference evidence="1" key="1">
    <citation type="submission" date="2014-09" db="EMBL/GenBank/DDBJ databases">
        <authorList>
            <person name="Magalhaes I.L.F."/>
            <person name="Oliveira U."/>
            <person name="Santos F.R."/>
            <person name="Vidigal T.H.D.A."/>
            <person name="Brescovit A.D."/>
            <person name="Santos A.J."/>
        </authorList>
    </citation>
    <scope>NUCLEOTIDE SEQUENCE</scope>
    <source>
        <tissue evidence="1">Shoot tissue taken approximately 20 cm above the soil surface</tissue>
    </source>
</reference>
<reference evidence="1" key="2">
    <citation type="journal article" date="2015" name="Data Brief">
        <title>Shoot transcriptome of the giant reed, Arundo donax.</title>
        <authorList>
            <person name="Barrero R.A."/>
            <person name="Guerrero F.D."/>
            <person name="Moolhuijzen P."/>
            <person name="Goolsby J.A."/>
            <person name="Tidwell J."/>
            <person name="Bellgard S.E."/>
            <person name="Bellgard M.I."/>
        </authorList>
    </citation>
    <scope>NUCLEOTIDE SEQUENCE</scope>
    <source>
        <tissue evidence="1">Shoot tissue taken approximately 20 cm above the soil surface</tissue>
    </source>
</reference>